<feature type="chain" id="PRO_5002202013" evidence="1">
    <location>
        <begin position="25"/>
        <end position="108"/>
    </location>
</feature>
<organism evidence="2">
    <name type="scientific">Amblyomma americanum</name>
    <name type="common">Lone star tick</name>
    <dbReference type="NCBI Taxonomy" id="6943"/>
    <lineage>
        <taxon>Eukaryota</taxon>
        <taxon>Metazoa</taxon>
        <taxon>Ecdysozoa</taxon>
        <taxon>Arthropoda</taxon>
        <taxon>Chelicerata</taxon>
        <taxon>Arachnida</taxon>
        <taxon>Acari</taxon>
        <taxon>Parasitiformes</taxon>
        <taxon>Ixodida</taxon>
        <taxon>Ixodoidea</taxon>
        <taxon>Ixodidae</taxon>
        <taxon>Amblyomminae</taxon>
        <taxon>Amblyomma</taxon>
    </lineage>
</organism>
<evidence type="ECO:0000256" key="1">
    <source>
        <dbReference type="SAM" id="SignalP"/>
    </source>
</evidence>
<dbReference type="AlphaFoldDB" id="A0A0C9R476"/>
<dbReference type="EMBL" id="GBZX01000950">
    <property type="protein sequence ID" value="JAG91790.1"/>
    <property type="molecule type" value="mRNA"/>
</dbReference>
<name>A0A0C9R476_AMBAM</name>
<reference evidence="2" key="1">
    <citation type="journal article" date="2015" name="PLoS ONE">
        <title>An Insight into the Sialome of the Lone Star Tick, Amblyomma americanum, with a Glimpse on Its Time Dependent Gene Expression.</title>
        <authorList>
            <person name="Karim S."/>
            <person name="Ribeiro J.M."/>
        </authorList>
    </citation>
    <scope>NUCLEOTIDE SEQUENCE</scope>
    <source>
        <tissue evidence="2">Salivary gland</tissue>
    </source>
</reference>
<feature type="signal peptide" evidence="1">
    <location>
        <begin position="1"/>
        <end position="24"/>
    </location>
</feature>
<keyword evidence="1" id="KW-0732">Signal</keyword>
<proteinExistence type="evidence at transcript level"/>
<evidence type="ECO:0000313" key="2">
    <source>
        <dbReference type="EMBL" id="JAG91790.1"/>
    </source>
</evidence>
<sequence>MNVILATMNFKFMSIGLFWLTAYGAFMEIAGGNDHAVTFEDNKCKFEFGGIEQELSNNKESLGSSCERYLCDFERKRVIVHGCPPPEDEYDDDGIPGYWPKCCKTKRS</sequence>
<protein>
    <submittedName>
        <fullName evidence="2">Putative secreted protein</fullName>
    </submittedName>
</protein>
<accession>A0A0C9R476</accession>